<dbReference type="InterPro" id="IPR045860">
    <property type="entry name" value="Snake_toxin-like_sf"/>
</dbReference>
<feature type="chain" id="PRO_5034100376" description="UPAR/Ly6 domain-containing protein" evidence="1">
    <location>
        <begin position="23"/>
        <end position="117"/>
    </location>
</feature>
<dbReference type="AlphaFoldDB" id="A0A8C5QXN3"/>
<dbReference type="Gene3D" id="2.10.60.10">
    <property type="entry name" value="CD59"/>
    <property type="match status" value="1"/>
</dbReference>
<keyword evidence="1" id="KW-0732">Signal</keyword>
<name>A0A8C5QXN3_9ANUR</name>
<evidence type="ECO:0008006" key="4">
    <source>
        <dbReference type="Google" id="ProtNLM"/>
    </source>
</evidence>
<dbReference type="GeneTree" id="ENSGT01010000228703"/>
<reference evidence="2" key="2">
    <citation type="submission" date="2025-09" db="UniProtKB">
        <authorList>
            <consortium name="Ensembl"/>
        </authorList>
    </citation>
    <scope>IDENTIFICATION</scope>
</reference>
<dbReference type="Ensembl" id="ENSLLET00000045674.1">
    <property type="protein sequence ID" value="ENSLLEP00000043916.1"/>
    <property type="gene ID" value="ENSLLEG00000027894.1"/>
</dbReference>
<organism evidence="2 3">
    <name type="scientific">Leptobrachium leishanense</name>
    <name type="common">Leishan spiny toad</name>
    <dbReference type="NCBI Taxonomy" id="445787"/>
    <lineage>
        <taxon>Eukaryota</taxon>
        <taxon>Metazoa</taxon>
        <taxon>Chordata</taxon>
        <taxon>Craniata</taxon>
        <taxon>Vertebrata</taxon>
        <taxon>Euteleostomi</taxon>
        <taxon>Amphibia</taxon>
        <taxon>Batrachia</taxon>
        <taxon>Anura</taxon>
        <taxon>Pelobatoidea</taxon>
        <taxon>Megophryidae</taxon>
        <taxon>Leptobrachium</taxon>
    </lineage>
</organism>
<evidence type="ECO:0000313" key="3">
    <source>
        <dbReference type="Proteomes" id="UP000694569"/>
    </source>
</evidence>
<evidence type="ECO:0000256" key="1">
    <source>
        <dbReference type="SAM" id="SignalP"/>
    </source>
</evidence>
<evidence type="ECO:0000313" key="2">
    <source>
        <dbReference type="Ensembl" id="ENSLLEP00000043916.1"/>
    </source>
</evidence>
<dbReference type="OrthoDB" id="5962859at2759"/>
<feature type="signal peptide" evidence="1">
    <location>
        <begin position="1"/>
        <end position="22"/>
    </location>
</feature>
<accession>A0A8C5QXN3</accession>
<reference evidence="2" key="1">
    <citation type="submission" date="2025-08" db="UniProtKB">
        <authorList>
            <consortium name="Ensembl"/>
        </authorList>
    </citation>
    <scope>IDENTIFICATION</scope>
</reference>
<dbReference type="SUPFAM" id="SSF57302">
    <property type="entry name" value="Snake toxin-like"/>
    <property type="match status" value="1"/>
</dbReference>
<protein>
    <recommendedName>
        <fullName evidence="4">UPAR/Ly6 domain-containing protein</fullName>
    </recommendedName>
</protein>
<proteinExistence type="predicted"/>
<keyword evidence="3" id="KW-1185">Reference proteome</keyword>
<dbReference type="Proteomes" id="UP000694569">
    <property type="component" value="Unplaced"/>
</dbReference>
<sequence>CLFCGLGALSVTLHALSFTGQALECYECGYAGCLFPSKKTCGFLESCVTYKTVTTIKKGCINPTQCLSESSETYMGITKKTTPSCCITNLCNSAAMPRVSAITGIALLVTLWLSKLF</sequence>